<accession>A0A8N5HXX3</accession>
<gene>
    <name evidence="4" type="primary">EIF6</name>
</gene>
<protein>
    <submittedName>
        <fullName evidence="4">Eukaryotic translation initiation factor 6</fullName>
    </submittedName>
</protein>
<dbReference type="AlphaFoldDB" id="A0A8N5HXX3"/>
<dbReference type="InterPro" id="IPR002769">
    <property type="entry name" value="eIF6"/>
</dbReference>
<dbReference type="SUPFAM" id="SSF55909">
    <property type="entry name" value="Pentein"/>
    <property type="match status" value="1"/>
</dbReference>
<evidence type="ECO:0000256" key="2">
    <source>
        <dbReference type="ARBA" id="ARBA00022917"/>
    </source>
</evidence>
<keyword evidence="2" id="KW-0648">Protein biosynthesis</keyword>
<dbReference type="Pfam" id="PF01912">
    <property type="entry name" value="eIF-6"/>
    <property type="match status" value="1"/>
</dbReference>
<dbReference type="GO" id="GO:0042256">
    <property type="term" value="P:cytosolic ribosome assembly"/>
    <property type="evidence" value="ECO:0007669"/>
    <property type="project" value="InterPro"/>
</dbReference>
<name>A0A8N5HXX3_GEOFO</name>
<dbReference type="GO" id="GO:0003743">
    <property type="term" value="F:translation initiation factor activity"/>
    <property type="evidence" value="ECO:0007669"/>
    <property type="project" value="UniProtKB-KW"/>
</dbReference>
<feature type="non-terminal residue" evidence="4">
    <location>
        <position position="172"/>
    </location>
</feature>
<dbReference type="GO" id="GO:0043022">
    <property type="term" value="F:ribosome binding"/>
    <property type="evidence" value="ECO:0007669"/>
    <property type="project" value="InterPro"/>
</dbReference>
<sequence length="172" mass="19259">MAVRASFENNNELGCFAKLTNAYCLVAIGGSENFYSVFEGELFGTIPVVHASIAGCRTCGYHYFHSVLFPVVLLGNRHGLLVPSSTTDQELQHIRNSLPDSVRIQRVEERLSALGNVTTCNDYVALVHPDLDRVQGSGTLPHPERGWEMLPWLRLELFPVLQRGWMRFGEGR</sequence>
<keyword evidence="3" id="KW-1185">Reference proteome</keyword>
<evidence type="ECO:0000256" key="1">
    <source>
        <dbReference type="ARBA" id="ARBA00022540"/>
    </source>
</evidence>
<dbReference type="RefSeq" id="XP_030920797.1">
    <property type="nucleotide sequence ID" value="XM_031064937.1"/>
</dbReference>
<dbReference type="Proteomes" id="UP000504602">
    <property type="component" value="Unplaced"/>
</dbReference>
<reference evidence="4" key="1">
    <citation type="submission" date="2025-08" db="UniProtKB">
        <authorList>
            <consortium name="RefSeq"/>
        </authorList>
    </citation>
    <scope>IDENTIFICATION</scope>
</reference>
<dbReference type="GeneID" id="102045540"/>
<proteinExistence type="predicted"/>
<dbReference type="CTD" id="3692"/>
<organism evidence="3 4">
    <name type="scientific">Geospiza fortis</name>
    <name type="common">Medium ground-finch</name>
    <dbReference type="NCBI Taxonomy" id="48883"/>
    <lineage>
        <taxon>Eukaryota</taxon>
        <taxon>Metazoa</taxon>
        <taxon>Chordata</taxon>
        <taxon>Craniata</taxon>
        <taxon>Vertebrata</taxon>
        <taxon>Euteleostomi</taxon>
        <taxon>Archelosauria</taxon>
        <taxon>Archosauria</taxon>
        <taxon>Dinosauria</taxon>
        <taxon>Saurischia</taxon>
        <taxon>Theropoda</taxon>
        <taxon>Coelurosauria</taxon>
        <taxon>Aves</taxon>
        <taxon>Neognathae</taxon>
        <taxon>Neoaves</taxon>
        <taxon>Telluraves</taxon>
        <taxon>Australaves</taxon>
        <taxon>Passeriformes</taxon>
        <taxon>Thraupidae</taxon>
        <taxon>Geospiza</taxon>
    </lineage>
</organism>
<evidence type="ECO:0000313" key="4">
    <source>
        <dbReference type="RefSeq" id="XP_030920797.1"/>
    </source>
</evidence>
<dbReference type="SMART" id="SM00654">
    <property type="entry name" value="eIF6"/>
    <property type="match status" value="1"/>
</dbReference>
<keyword evidence="1 4" id="KW-0396">Initiation factor</keyword>
<dbReference type="OrthoDB" id="4155914at2759"/>
<dbReference type="Gene3D" id="3.75.10.10">
    <property type="entry name" value="L-arginine/glycine Amidinotransferase, Chain A"/>
    <property type="match status" value="1"/>
</dbReference>
<evidence type="ECO:0000313" key="3">
    <source>
        <dbReference type="Proteomes" id="UP000504602"/>
    </source>
</evidence>
<dbReference type="PANTHER" id="PTHR10784">
    <property type="entry name" value="TRANSLATION INITIATION FACTOR 6"/>
    <property type="match status" value="1"/>
</dbReference>